<dbReference type="Pfam" id="PF13229">
    <property type="entry name" value="Beta_helix"/>
    <property type="match status" value="1"/>
</dbReference>
<evidence type="ECO:0000259" key="1">
    <source>
        <dbReference type="Pfam" id="PF05048"/>
    </source>
</evidence>
<dbReference type="InterPro" id="IPR006626">
    <property type="entry name" value="PbH1"/>
</dbReference>
<dbReference type="InterPro" id="IPR007742">
    <property type="entry name" value="NosD_dom"/>
</dbReference>
<sequence length="335" mass="38071">EDIQNDDWNKLVGLKTSGYESPIEIDGSATGVDANNWTWAKEQPWCTGNGTESEPYIIENITIDGQNLDKGIAIYNSDVHFIIRNSTFYNATTSVIGAGIKLVNVINGRIINNTFFNNYNGIYLNRSSSDNTISGNKVYNNGYSGIHLVDKSKNNIILENTIYNNYNGITISSSFFDRCEYNTISKNYISNNTQKGIFIKESDNNDITENIISNNKRKGIRIQWSSSNNIYKNYFINNAIHAEEIIETFTPFINYWNNSVIGNYWDNHSIEDADRDGIDDNDYTYIYGDANTTDYLPIYGDPFHYGEKIHIDGYADNGTKSWNWTSTRAWRSGSG</sequence>
<evidence type="ECO:0000259" key="2">
    <source>
        <dbReference type="Pfam" id="PF13229"/>
    </source>
</evidence>
<dbReference type="AlphaFoldDB" id="A0A0F8VRS5"/>
<accession>A0A0F8VRS5</accession>
<dbReference type="InterPro" id="IPR039448">
    <property type="entry name" value="Beta_helix"/>
</dbReference>
<evidence type="ECO:0008006" key="4">
    <source>
        <dbReference type="Google" id="ProtNLM"/>
    </source>
</evidence>
<evidence type="ECO:0000313" key="3">
    <source>
        <dbReference type="EMBL" id="KKK47053.1"/>
    </source>
</evidence>
<name>A0A0F8VRS5_9ZZZZ</name>
<dbReference type="Gene3D" id="2.160.20.10">
    <property type="entry name" value="Single-stranded right-handed beta-helix, Pectin lyase-like"/>
    <property type="match status" value="2"/>
</dbReference>
<proteinExistence type="predicted"/>
<feature type="non-terminal residue" evidence="3">
    <location>
        <position position="335"/>
    </location>
</feature>
<dbReference type="InterPro" id="IPR022441">
    <property type="entry name" value="Para_beta_helix_rpt-2"/>
</dbReference>
<feature type="domain" description="Right handed beta helix" evidence="2">
    <location>
        <begin position="56"/>
        <end position="174"/>
    </location>
</feature>
<dbReference type="InterPro" id="IPR011050">
    <property type="entry name" value="Pectin_lyase_fold/virulence"/>
</dbReference>
<reference evidence="3" key="1">
    <citation type="journal article" date="2015" name="Nature">
        <title>Complex archaea that bridge the gap between prokaryotes and eukaryotes.</title>
        <authorList>
            <person name="Spang A."/>
            <person name="Saw J.H."/>
            <person name="Jorgensen S.L."/>
            <person name="Zaremba-Niedzwiedzka K."/>
            <person name="Martijn J."/>
            <person name="Lind A.E."/>
            <person name="van Eijk R."/>
            <person name="Schleper C."/>
            <person name="Guy L."/>
            <person name="Ettema T.J."/>
        </authorList>
    </citation>
    <scope>NUCLEOTIDE SEQUENCE</scope>
</reference>
<comment type="caution">
    <text evidence="3">The sequence shown here is derived from an EMBL/GenBank/DDBJ whole genome shotgun (WGS) entry which is preliminary data.</text>
</comment>
<dbReference type="SUPFAM" id="SSF51126">
    <property type="entry name" value="Pectin lyase-like"/>
    <property type="match status" value="1"/>
</dbReference>
<dbReference type="SMART" id="SM00710">
    <property type="entry name" value="PbH1"/>
    <property type="match status" value="7"/>
</dbReference>
<gene>
    <name evidence="3" type="ORF">LCGC14_3159070</name>
</gene>
<feature type="non-terminal residue" evidence="3">
    <location>
        <position position="1"/>
    </location>
</feature>
<feature type="domain" description="Periplasmic copper-binding protein NosD beta helix" evidence="1">
    <location>
        <begin position="178"/>
        <end position="268"/>
    </location>
</feature>
<organism evidence="3">
    <name type="scientific">marine sediment metagenome</name>
    <dbReference type="NCBI Taxonomy" id="412755"/>
    <lineage>
        <taxon>unclassified sequences</taxon>
        <taxon>metagenomes</taxon>
        <taxon>ecological metagenomes</taxon>
    </lineage>
</organism>
<protein>
    <recommendedName>
        <fullName evidence="4">Periplasmic copper-binding protein NosD beta helix domain-containing protein</fullName>
    </recommendedName>
</protein>
<dbReference type="EMBL" id="LAZR01069772">
    <property type="protein sequence ID" value="KKK47053.1"/>
    <property type="molecule type" value="Genomic_DNA"/>
</dbReference>
<dbReference type="InterPro" id="IPR012334">
    <property type="entry name" value="Pectin_lyas_fold"/>
</dbReference>
<dbReference type="Pfam" id="PF05048">
    <property type="entry name" value="NosD"/>
    <property type="match status" value="1"/>
</dbReference>
<dbReference type="NCBIfam" id="TIGR03804">
    <property type="entry name" value="para_beta_helix"/>
    <property type="match status" value="4"/>
</dbReference>